<dbReference type="EMBL" id="CYTW01000003">
    <property type="protein sequence ID" value="CUK04260.1"/>
    <property type="molecule type" value="Genomic_DNA"/>
</dbReference>
<dbReference type="PROSITE" id="PS00383">
    <property type="entry name" value="TYR_PHOSPHATASE_1"/>
    <property type="match status" value="1"/>
</dbReference>
<sequence length="160" mass="17418">MSFEIASLEAGGGTLGICPIPGRDGGYAADLDLLLQWKPQMVLTMTERVELERVGARDFAQDLRDAGIDWIHLPIRDFGAPQGQTLDRWAQASANVKTILNDGGRVLVHCFGGCGRSGMAIMRVMVELGEEPDAALARLRSVRPCALETARQIDWARNGQ</sequence>
<dbReference type="RefSeq" id="WP_233488319.1">
    <property type="nucleotide sequence ID" value="NZ_CYTW01000003.1"/>
</dbReference>
<dbReference type="InterPro" id="IPR016130">
    <property type="entry name" value="Tyr_Pase_AS"/>
</dbReference>
<dbReference type="AlphaFoldDB" id="A0A0P1IC45"/>
<feature type="domain" description="Tyrosine specific protein phosphatases" evidence="1">
    <location>
        <begin position="87"/>
        <end position="154"/>
    </location>
</feature>
<dbReference type="SUPFAM" id="SSF52799">
    <property type="entry name" value="(Phosphotyrosine protein) phosphatases II"/>
    <property type="match status" value="1"/>
</dbReference>
<dbReference type="Pfam" id="PF22785">
    <property type="entry name" value="Tc-R-P"/>
    <property type="match status" value="1"/>
</dbReference>
<dbReference type="GeneID" id="83881768"/>
<evidence type="ECO:0000313" key="3">
    <source>
        <dbReference type="Proteomes" id="UP000051870"/>
    </source>
</evidence>
<accession>A0A0P1IC45</accession>
<organism evidence="2 3">
    <name type="scientific">Shimia thalassica</name>
    <dbReference type="NCBI Taxonomy" id="1715693"/>
    <lineage>
        <taxon>Bacteria</taxon>
        <taxon>Pseudomonadati</taxon>
        <taxon>Pseudomonadota</taxon>
        <taxon>Alphaproteobacteria</taxon>
        <taxon>Rhodobacterales</taxon>
        <taxon>Roseobacteraceae</taxon>
    </lineage>
</organism>
<dbReference type="InterPro" id="IPR029021">
    <property type="entry name" value="Prot-tyrosine_phosphatase-like"/>
</dbReference>
<evidence type="ECO:0000259" key="1">
    <source>
        <dbReference type="PROSITE" id="PS50056"/>
    </source>
</evidence>
<dbReference type="InterPro" id="IPR000387">
    <property type="entry name" value="Tyr_Pase_dom"/>
</dbReference>
<proteinExistence type="predicted"/>
<name>A0A0P1IC45_9RHOB</name>
<protein>
    <submittedName>
        <fullName evidence="2">Dual specificity phosphatase, catalytic domain</fullName>
    </submittedName>
</protein>
<evidence type="ECO:0000313" key="2">
    <source>
        <dbReference type="EMBL" id="CUK04260.1"/>
    </source>
</evidence>
<dbReference type="STRING" id="1715693.PH7735_02759"/>
<keyword evidence="3" id="KW-1185">Reference proteome</keyword>
<dbReference type="FunFam" id="3.90.190.10:FF:000157">
    <property type="entry name" value="Protein-tyrosine phosphatase"/>
    <property type="match status" value="1"/>
</dbReference>
<gene>
    <name evidence="2" type="ORF">PH7735_02759</name>
</gene>
<dbReference type="PROSITE" id="PS50056">
    <property type="entry name" value="TYR_PHOSPHATASE_2"/>
    <property type="match status" value="1"/>
</dbReference>
<reference evidence="3" key="1">
    <citation type="submission" date="2015-09" db="EMBL/GenBank/DDBJ databases">
        <authorList>
            <person name="Rodrigo-Torres Lidia"/>
            <person name="Arahal R.David."/>
        </authorList>
    </citation>
    <scope>NUCLEOTIDE SEQUENCE [LARGE SCALE GENOMIC DNA]</scope>
    <source>
        <strain evidence="3">CECT 7735</strain>
    </source>
</reference>
<dbReference type="InterPro" id="IPR050561">
    <property type="entry name" value="PTP"/>
</dbReference>
<dbReference type="Proteomes" id="UP000051870">
    <property type="component" value="Unassembled WGS sequence"/>
</dbReference>
<dbReference type="PANTHER" id="PTHR23339">
    <property type="entry name" value="TYROSINE SPECIFIC PROTEIN PHOSPHATASE AND DUAL SPECIFICITY PROTEIN PHOSPHATASE"/>
    <property type="match status" value="1"/>
</dbReference>
<dbReference type="Gene3D" id="3.90.190.10">
    <property type="entry name" value="Protein tyrosine phosphatase superfamily"/>
    <property type="match status" value="1"/>
</dbReference>